<sequence>MPADSYFATAPKGVEPLLAAELRALGAADVREARGGVSFAGELAVAYRACLWSRTANRILLPLAHIAAGDADALYAGIAALPWEQHLDPQGTLAVDFVSSGTSGIRHTQYGAQRSKDAICDRLRERFGVRPSVDREAPDLRINVHAVGEHADVAIDLSGDSLHRRGYRSDGALAPLKENLAAALLLKAGWADIAAAGGGLLDPMCGSGTFVIEAALIAADIAPGLGRSDWGFYGWQQHQPQLWRALVEEARARRAAGLARPLPALVGSDHESRAIRAALANAENAGLHGRVHFETRELAAAVAPKGAPGLLIVNPPYGERLGEVEALAATYALLGDRLKTVFKGWQAAVFTGNPELGKRMGLRAHKTHSFYNGPIACKLLRFTVDDAAFVDRDAADRRQREHTLQQALAGGGEALLNRLQKNLRTLGRWANREGIECYRLYDADIPEYAIAVDLYGEWVHVQEYEAPRSIDADKAQQRLQQAMTILPHALGIPAERIALKVRRRQKGSAQYERQASRGDYLEVHEGPARLWVNLFDYLDTGLFLDHRITRARVGELARGQDFLNLFAYTGAATVHAALAGARSTTTVDMSATYLDWAQANMELNGLTGPEHRYERADCLAWLERARGRFGTIFLDPPTFSNSKRMEDTFDVQRDHVRLIRAALRLLTPDGVLVFSNNHRRFRLDTEALADLQIEDISARTIPKDFERNPRIHRCWTIRHG</sequence>
<gene>
    <name evidence="6" type="primary">rlmL</name>
    <name evidence="9" type="ORF">C7443_10585</name>
</gene>
<dbReference type="OrthoDB" id="9809404at2"/>
<dbReference type="HAMAP" id="MF_01858">
    <property type="entry name" value="23SrRNA_methyltr_KL"/>
    <property type="match status" value="1"/>
</dbReference>
<comment type="catalytic activity">
    <reaction evidence="6">
        <text>guanosine(2069) in 23S rRNA + S-adenosyl-L-methionine = N(2)-methylguanosine(2069) in 23S rRNA + S-adenosyl-L-homocysteine + H(+)</text>
        <dbReference type="Rhea" id="RHEA:43772"/>
        <dbReference type="Rhea" id="RHEA-COMP:10688"/>
        <dbReference type="Rhea" id="RHEA-COMP:10689"/>
        <dbReference type="ChEBI" id="CHEBI:15378"/>
        <dbReference type="ChEBI" id="CHEBI:57856"/>
        <dbReference type="ChEBI" id="CHEBI:59789"/>
        <dbReference type="ChEBI" id="CHEBI:74269"/>
        <dbReference type="ChEBI" id="CHEBI:74481"/>
        <dbReference type="EC" id="2.1.1.264"/>
    </reaction>
</comment>
<dbReference type="EMBL" id="QGTJ01000005">
    <property type="protein sequence ID" value="PWV61657.1"/>
    <property type="molecule type" value="Genomic_DNA"/>
</dbReference>
<dbReference type="SMART" id="SM00981">
    <property type="entry name" value="THUMP"/>
    <property type="match status" value="1"/>
</dbReference>
<evidence type="ECO:0000259" key="8">
    <source>
        <dbReference type="PROSITE" id="PS51165"/>
    </source>
</evidence>
<accession>A0A317MUR1</accession>
<keyword evidence="4 6" id="KW-0808">Transferase</keyword>
<dbReference type="Gene3D" id="3.30.2130.30">
    <property type="match status" value="1"/>
</dbReference>
<dbReference type="Pfam" id="PF02926">
    <property type="entry name" value="THUMP"/>
    <property type="match status" value="1"/>
</dbReference>
<keyword evidence="1 6" id="KW-0963">Cytoplasm</keyword>
<evidence type="ECO:0000256" key="1">
    <source>
        <dbReference type="ARBA" id="ARBA00022490"/>
    </source>
</evidence>
<dbReference type="Gene3D" id="3.40.50.150">
    <property type="entry name" value="Vaccinia Virus protein VP39"/>
    <property type="match status" value="2"/>
</dbReference>
<dbReference type="PANTHER" id="PTHR47313:SF1">
    <property type="entry name" value="RIBOSOMAL RNA LARGE SUBUNIT METHYLTRANSFERASE K_L"/>
    <property type="match status" value="1"/>
</dbReference>
<reference evidence="9 10" key="1">
    <citation type="submission" date="2018-05" db="EMBL/GenBank/DDBJ databases">
        <title>Genomic Encyclopedia of Type Strains, Phase IV (KMG-IV): sequencing the most valuable type-strain genomes for metagenomic binning, comparative biology and taxonomic classification.</title>
        <authorList>
            <person name="Goeker M."/>
        </authorList>
    </citation>
    <scope>NUCLEOTIDE SEQUENCE [LARGE SCALE GENOMIC DNA]</scope>
    <source>
        <strain evidence="9 10">DSM 23606</strain>
    </source>
</reference>
<dbReference type="PIRSF" id="PIRSF037618">
    <property type="entry name" value="RNA_Mtase_bacteria_prd"/>
    <property type="match status" value="1"/>
</dbReference>
<proteinExistence type="inferred from homology"/>
<dbReference type="InterPro" id="IPR004114">
    <property type="entry name" value="THUMP_dom"/>
</dbReference>
<dbReference type="CDD" id="cd11715">
    <property type="entry name" value="THUMP_AdoMetMT"/>
    <property type="match status" value="1"/>
</dbReference>
<dbReference type="GO" id="GO:0003723">
    <property type="term" value="F:RNA binding"/>
    <property type="evidence" value="ECO:0007669"/>
    <property type="project" value="UniProtKB-UniRule"/>
</dbReference>
<comment type="function">
    <text evidence="6">Specifically methylates the guanine in position 2445 (m2G2445) and the guanine in position 2069 (m7G2069) of 23S rRNA.</text>
</comment>
<evidence type="ECO:0000256" key="3">
    <source>
        <dbReference type="ARBA" id="ARBA00022603"/>
    </source>
</evidence>
<evidence type="ECO:0000256" key="4">
    <source>
        <dbReference type="ARBA" id="ARBA00022679"/>
    </source>
</evidence>
<dbReference type="NCBIfam" id="NF008748">
    <property type="entry name" value="PRK11783.1"/>
    <property type="match status" value="1"/>
</dbReference>
<protein>
    <recommendedName>
        <fullName evidence="6">Ribosomal RNA large subunit methyltransferase K/L</fullName>
    </recommendedName>
    <domain>
        <recommendedName>
            <fullName evidence="6">23S rRNA m2G2445 methyltransferase</fullName>
            <ecNumber evidence="6">2.1.1.173</ecNumber>
        </recommendedName>
        <alternativeName>
            <fullName evidence="6">rRNA (guanine-N(2)-)-methyltransferase RlmL</fullName>
        </alternativeName>
    </domain>
    <domain>
        <recommendedName>
            <fullName evidence="6">23S rRNA m7G2069 methyltransferase</fullName>
            <ecNumber evidence="6">2.1.1.264</ecNumber>
        </recommendedName>
        <alternativeName>
            <fullName evidence="6">rRNA (guanine-N(7)-)-methyltransferase RlmK</fullName>
        </alternativeName>
    </domain>
</protein>
<dbReference type="SUPFAM" id="SSF53335">
    <property type="entry name" value="S-adenosyl-L-methionine-dependent methyltransferases"/>
    <property type="match status" value="2"/>
</dbReference>
<dbReference type="RefSeq" id="WP_110018445.1">
    <property type="nucleotide sequence ID" value="NZ_QGTJ01000005.1"/>
</dbReference>
<comment type="catalytic activity">
    <reaction evidence="6">
        <text>guanosine(2445) in 23S rRNA + S-adenosyl-L-methionine = N(2)-methylguanosine(2445) in 23S rRNA + S-adenosyl-L-homocysteine + H(+)</text>
        <dbReference type="Rhea" id="RHEA:42740"/>
        <dbReference type="Rhea" id="RHEA-COMP:10215"/>
        <dbReference type="Rhea" id="RHEA-COMP:10216"/>
        <dbReference type="ChEBI" id="CHEBI:15378"/>
        <dbReference type="ChEBI" id="CHEBI:57856"/>
        <dbReference type="ChEBI" id="CHEBI:59789"/>
        <dbReference type="ChEBI" id="CHEBI:74269"/>
        <dbReference type="ChEBI" id="CHEBI:74481"/>
        <dbReference type="EC" id="2.1.1.173"/>
    </reaction>
</comment>
<dbReference type="Pfam" id="PF10672">
    <property type="entry name" value="Methyltrans_SAM"/>
    <property type="match status" value="1"/>
</dbReference>
<organism evidence="9 10">
    <name type="scientific">Plasticicumulans acidivorans</name>
    <dbReference type="NCBI Taxonomy" id="886464"/>
    <lineage>
        <taxon>Bacteria</taxon>
        <taxon>Pseudomonadati</taxon>
        <taxon>Pseudomonadota</taxon>
        <taxon>Gammaproteobacteria</taxon>
        <taxon>Candidatus Competibacteraceae</taxon>
        <taxon>Plasticicumulans</taxon>
    </lineage>
</organism>
<dbReference type="CDD" id="cd02440">
    <property type="entry name" value="AdoMet_MTases"/>
    <property type="match status" value="1"/>
</dbReference>
<evidence type="ECO:0000256" key="7">
    <source>
        <dbReference type="PROSITE-ProRule" id="PRU00529"/>
    </source>
</evidence>
<evidence type="ECO:0000256" key="5">
    <source>
        <dbReference type="ARBA" id="ARBA00022691"/>
    </source>
</evidence>
<keyword evidence="2 6" id="KW-0698">rRNA processing</keyword>
<dbReference type="GO" id="GO:0005737">
    <property type="term" value="C:cytoplasm"/>
    <property type="evidence" value="ECO:0007669"/>
    <property type="project" value="UniProtKB-SubCell"/>
</dbReference>
<dbReference type="Pfam" id="PF22020">
    <property type="entry name" value="RlmL_1st"/>
    <property type="match status" value="1"/>
</dbReference>
<dbReference type="GO" id="GO:0070043">
    <property type="term" value="F:rRNA (guanine-N7-)-methyltransferase activity"/>
    <property type="evidence" value="ECO:0007669"/>
    <property type="project" value="UniProtKB-UniRule"/>
</dbReference>
<dbReference type="InterPro" id="IPR053943">
    <property type="entry name" value="RlmKL-like_Mtase_CS"/>
</dbReference>
<dbReference type="EC" id="2.1.1.264" evidence="6"/>
<dbReference type="PROSITE" id="PS01261">
    <property type="entry name" value="UPF0020"/>
    <property type="match status" value="1"/>
</dbReference>
<evidence type="ECO:0000256" key="2">
    <source>
        <dbReference type="ARBA" id="ARBA00022552"/>
    </source>
</evidence>
<dbReference type="InterPro" id="IPR054170">
    <property type="entry name" value="RlmL_1st"/>
</dbReference>
<dbReference type="EC" id="2.1.1.173" evidence="6"/>
<dbReference type="InterPro" id="IPR017244">
    <property type="entry name" value="23SrRNA_methyltr_KL"/>
</dbReference>
<keyword evidence="7" id="KW-0694">RNA-binding</keyword>
<keyword evidence="3 6" id="KW-0489">Methyltransferase</keyword>
<dbReference type="PANTHER" id="PTHR47313">
    <property type="entry name" value="RIBOSOMAL RNA LARGE SUBUNIT METHYLTRANSFERASE K/L"/>
    <property type="match status" value="1"/>
</dbReference>
<evidence type="ECO:0000313" key="10">
    <source>
        <dbReference type="Proteomes" id="UP000246569"/>
    </source>
</evidence>
<dbReference type="InterPro" id="IPR019614">
    <property type="entry name" value="SAM-dep_methyl-trfase"/>
</dbReference>
<dbReference type="InterPro" id="IPR029063">
    <property type="entry name" value="SAM-dependent_MTases_sf"/>
</dbReference>
<dbReference type="GO" id="GO:0052915">
    <property type="term" value="F:23S rRNA (guanine(2445)-N(2))-methyltransferase activity"/>
    <property type="evidence" value="ECO:0007669"/>
    <property type="project" value="UniProtKB-UniRule"/>
</dbReference>
<comment type="subcellular location">
    <subcellularLocation>
        <location evidence="6">Cytoplasm</location>
    </subcellularLocation>
</comment>
<keyword evidence="10" id="KW-1185">Reference proteome</keyword>
<dbReference type="Proteomes" id="UP000246569">
    <property type="component" value="Unassembled WGS sequence"/>
</dbReference>
<feature type="domain" description="THUMP" evidence="8">
    <location>
        <begin position="45"/>
        <end position="157"/>
    </location>
</feature>
<dbReference type="Gene3D" id="3.30.750.80">
    <property type="entry name" value="RNA methyltransferase domain (HRMD) like"/>
    <property type="match status" value="1"/>
</dbReference>
<evidence type="ECO:0000256" key="6">
    <source>
        <dbReference type="HAMAP-Rule" id="MF_01858"/>
    </source>
</evidence>
<dbReference type="PROSITE" id="PS51165">
    <property type="entry name" value="THUMP"/>
    <property type="match status" value="1"/>
</dbReference>
<name>A0A317MUR1_9GAMM</name>
<dbReference type="Pfam" id="PF01170">
    <property type="entry name" value="UPF0020"/>
    <property type="match status" value="1"/>
</dbReference>
<keyword evidence="5 6" id="KW-0949">S-adenosyl-L-methionine</keyword>
<dbReference type="InterPro" id="IPR000241">
    <property type="entry name" value="RlmKL-like_Mtase"/>
</dbReference>
<comment type="similarity">
    <text evidence="6">Belongs to the methyltransferase superfamily. RlmKL family.</text>
</comment>
<evidence type="ECO:0000313" key="9">
    <source>
        <dbReference type="EMBL" id="PWV61657.1"/>
    </source>
</evidence>
<dbReference type="AlphaFoldDB" id="A0A317MUR1"/>
<comment type="caution">
    <text evidence="9">The sequence shown here is derived from an EMBL/GenBank/DDBJ whole genome shotgun (WGS) entry which is preliminary data.</text>
</comment>